<sequence>MLESDRGGVIPTTSLKRNGRTDNLTRSSKKNKSIHLTRSMAENKTVYNGEETTGLLISDDLYADSKQGVWRELSEEVTSKLSKSVVSLSLIDGHTVLFACSGVVARSVKHATRFLTSANFVEVLNEKRKDHDNLKVQVRHGDNVEIGVLGEYDLDKNIACVHTKNIPSLQPVILKNLMGFPPDTKVVSIGMDISGKLIGTRGMLNDDPSASECCGKLTLSKFSMLLFNICGMNHAGIGGPLLGFDGEFVGMNFFEEVVGTPYLSWSEILPVLDNFKTKRTVAEGGYDGEESGVLDWTIDGDDSVHPNRYFNILSLSSAEEGSFKLDKIVIIEKIVTLLPSSKILYTILSLLMEKYLSVEDVIGLLFEDEEITVSWTGEKTSKTNNGASSRKGKEVT</sequence>
<dbReference type="PANTHER" id="PTHR18868:SF49">
    <property type="entry name" value="OS11G0147200 PROTEIN"/>
    <property type="match status" value="1"/>
</dbReference>
<comment type="caution">
    <text evidence="2">The sequence shown here is derived from an EMBL/GenBank/DDBJ whole genome shotgun (WGS) entry which is preliminary data.</text>
</comment>
<evidence type="ECO:0000313" key="2">
    <source>
        <dbReference type="EMBL" id="GJN16668.1"/>
    </source>
</evidence>
<protein>
    <submittedName>
        <fullName evidence="2">Uncharacterized protein</fullName>
    </submittedName>
</protein>
<dbReference type="Gene3D" id="2.40.10.120">
    <property type="match status" value="1"/>
</dbReference>
<feature type="region of interest" description="Disordered" evidence="1">
    <location>
        <begin position="1"/>
        <end position="32"/>
    </location>
</feature>
<dbReference type="InterPro" id="IPR009003">
    <property type="entry name" value="Peptidase_S1_PA"/>
</dbReference>
<accession>A0AAV5E1J7</accession>
<evidence type="ECO:0000256" key="1">
    <source>
        <dbReference type="SAM" id="MobiDB-lite"/>
    </source>
</evidence>
<dbReference type="EMBL" id="BQKI01000073">
    <property type="protein sequence ID" value="GJN16668.1"/>
    <property type="molecule type" value="Genomic_DNA"/>
</dbReference>
<dbReference type="PANTHER" id="PTHR18868">
    <property type="entry name" value="OS07G0665300 PROTEIN-RELATED"/>
    <property type="match status" value="1"/>
</dbReference>
<keyword evidence="3" id="KW-1185">Reference proteome</keyword>
<feature type="compositionally biased region" description="Polar residues" evidence="1">
    <location>
        <begin position="11"/>
        <end position="26"/>
    </location>
</feature>
<evidence type="ECO:0000313" key="3">
    <source>
        <dbReference type="Proteomes" id="UP001054889"/>
    </source>
</evidence>
<gene>
    <name evidence="2" type="primary">gb03685</name>
    <name evidence="2" type="ORF">PR202_gb03685</name>
</gene>
<proteinExistence type="predicted"/>
<name>A0AAV5E1J7_ELECO</name>
<dbReference type="AlphaFoldDB" id="A0AAV5E1J7"/>
<reference evidence="2" key="2">
    <citation type="submission" date="2021-12" db="EMBL/GenBank/DDBJ databases">
        <title>Resequencing data analysis of finger millet.</title>
        <authorList>
            <person name="Hatakeyama M."/>
            <person name="Aluri S."/>
            <person name="Balachadran M.T."/>
            <person name="Sivarajan S.R."/>
            <person name="Poveda L."/>
            <person name="Shimizu-Inatsugi R."/>
            <person name="Schlapbach R."/>
            <person name="Sreeman S.M."/>
            <person name="Shimizu K.K."/>
        </authorList>
    </citation>
    <scope>NUCLEOTIDE SEQUENCE</scope>
</reference>
<reference evidence="2" key="1">
    <citation type="journal article" date="2018" name="DNA Res.">
        <title>Multiple hybrid de novo genome assembly of finger millet, an orphan allotetraploid crop.</title>
        <authorList>
            <person name="Hatakeyama M."/>
            <person name="Aluri S."/>
            <person name="Balachadran M.T."/>
            <person name="Sivarajan S.R."/>
            <person name="Patrignani A."/>
            <person name="Gruter S."/>
            <person name="Poveda L."/>
            <person name="Shimizu-Inatsugi R."/>
            <person name="Baeten J."/>
            <person name="Francoijs K.J."/>
            <person name="Nataraja K.N."/>
            <person name="Reddy Y.A.N."/>
            <person name="Phadnis S."/>
            <person name="Ravikumar R.L."/>
            <person name="Schlapbach R."/>
            <person name="Sreeman S.M."/>
            <person name="Shimizu K.K."/>
        </authorList>
    </citation>
    <scope>NUCLEOTIDE SEQUENCE</scope>
</reference>
<organism evidence="2 3">
    <name type="scientific">Eleusine coracana subsp. coracana</name>
    <dbReference type="NCBI Taxonomy" id="191504"/>
    <lineage>
        <taxon>Eukaryota</taxon>
        <taxon>Viridiplantae</taxon>
        <taxon>Streptophyta</taxon>
        <taxon>Embryophyta</taxon>
        <taxon>Tracheophyta</taxon>
        <taxon>Spermatophyta</taxon>
        <taxon>Magnoliopsida</taxon>
        <taxon>Liliopsida</taxon>
        <taxon>Poales</taxon>
        <taxon>Poaceae</taxon>
        <taxon>PACMAD clade</taxon>
        <taxon>Chloridoideae</taxon>
        <taxon>Cynodonteae</taxon>
        <taxon>Eleusininae</taxon>
        <taxon>Eleusine</taxon>
    </lineage>
</organism>
<dbReference type="SUPFAM" id="SSF50494">
    <property type="entry name" value="Trypsin-like serine proteases"/>
    <property type="match status" value="1"/>
</dbReference>
<dbReference type="Proteomes" id="UP001054889">
    <property type="component" value="Unassembled WGS sequence"/>
</dbReference>